<dbReference type="Proteomes" id="UP000053144">
    <property type="component" value="Chromosome 3"/>
</dbReference>
<dbReference type="PANTHER" id="PTHR21689">
    <property type="entry name" value="LIN-9"/>
    <property type="match status" value="1"/>
</dbReference>
<keyword evidence="1" id="KW-0472">Membrane</keyword>
<dbReference type="PANTHER" id="PTHR21689:SF5">
    <property type="entry name" value="PROTEIN ALWAYS EARLY 1-RELATED"/>
    <property type="match status" value="1"/>
</dbReference>
<dbReference type="EMBL" id="CM003373">
    <property type="protein sequence ID" value="KOM37384.1"/>
    <property type="molecule type" value="Genomic_DNA"/>
</dbReference>
<evidence type="ECO:0000313" key="2">
    <source>
        <dbReference type="EMBL" id="KOM37384.1"/>
    </source>
</evidence>
<reference evidence="3" key="1">
    <citation type="journal article" date="2015" name="Proc. Natl. Acad. Sci. U.S.A.">
        <title>Genome sequencing of adzuki bean (Vigna angularis) provides insight into high starch and low fat accumulation and domestication.</title>
        <authorList>
            <person name="Yang K."/>
            <person name="Tian Z."/>
            <person name="Chen C."/>
            <person name="Luo L."/>
            <person name="Zhao B."/>
            <person name="Wang Z."/>
            <person name="Yu L."/>
            <person name="Li Y."/>
            <person name="Sun Y."/>
            <person name="Li W."/>
            <person name="Chen Y."/>
            <person name="Li Y."/>
            <person name="Zhang Y."/>
            <person name="Ai D."/>
            <person name="Zhao J."/>
            <person name="Shang C."/>
            <person name="Ma Y."/>
            <person name="Wu B."/>
            <person name="Wang M."/>
            <person name="Gao L."/>
            <person name="Sun D."/>
            <person name="Zhang P."/>
            <person name="Guo F."/>
            <person name="Wang W."/>
            <person name="Li Y."/>
            <person name="Wang J."/>
            <person name="Varshney R.K."/>
            <person name="Wang J."/>
            <person name="Ling H.Q."/>
            <person name="Wan P."/>
        </authorList>
    </citation>
    <scope>NUCLEOTIDE SEQUENCE</scope>
    <source>
        <strain evidence="3">cv. Jingnong 6</strain>
    </source>
</reference>
<dbReference type="GO" id="GO:0006357">
    <property type="term" value="P:regulation of transcription by RNA polymerase II"/>
    <property type="evidence" value="ECO:0007669"/>
    <property type="project" value="TreeGrafter"/>
</dbReference>
<sequence>MICVLSGGNDLTTTVWRWSDRQRLWWLAATLVVARLVVLLLLSSLSGSIFVAGRRMRNRRLRCNIHNSRPAYLSLPEGTTSVVGLIAIMTDHYNVLEESDSEMESNDALGARKFVKQKRKKVQLSVSNDQSQSIAASDGCLSLLKKRRLDGKIAIVVPLPLFFPRPENHFWFAFLQIAFVPPR</sequence>
<dbReference type="STRING" id="3914.A0A0L9U4R0"/>
<name>A0A0L9U4R0_PHAAN</name>
<dbReference type="GO" id="GO:0006351">
    <property type="term" value="P:DNA-templated transcription"/>
    <property type="evidence" value="ECO:0007669"/>
    <property type="project" value="InterPro"/>
</dbReference>
<dbReference type="GO" id="GO:0005654">
    <property type="term" value="C:nucleoplasm"/>
    <property type="evidence" value="ECO:0007669"/>
    <property type="project" value="TreeGrafter"/>
</dbReference>
<organism evidence="2 3">
    <name type="scientific">Phaseolus angularis</name>
    <name type="common">Azuki bean</name>
    <name type="synonym">Vigna angularis</name>
    <dbReference type="NCBI Taxonomy" id="3914"/>
    <lineage>
        <taxon>Eukaryota</taxon>
        <taxon>Viridiplantae</taxon>
        <taxon>Streptophyta</taxon>
        <taxon>Embryophyta</taxon>
        <taxon>Tracheophyta</taxon>
        <taxon>Spermatophyta</taxon>
        <taxon>Magnoliopsida</taxon>
        <taxon>eudicotyledons</taxon>
        <taxon>Gunneridae</taxon>
        <taxon>Pentapetalae</taxon>
        <taxon>rosids</taxon>
        <taxon>fabids</taxon>
        <taxon>Fabales</taxon>
        <taxon>Fabaceae</taxon>
        <taxon>Papilionoideae</taxon>
        <taxon>50 kb inversion clade</taxon>
        <taxon>NPAAA clade</taxon>
        <taxon>indigoferoid/millettioid clade</taxon>
        <taxon>Phaseoleae</taxon>
        <taxon>Vigna</taxon>
    </lineage>
</organism>
<dbReference type="Gramene" id="KOM37384">
    <property type="protein sequence ID" value="KOM37384"/>
    <property type="gene ID" value="LR48_Vigan03g076600"/>
</dbReference>
<proteinExistence type="predicted"/>
<evidence type="ECO:0000313" key="3">
    <source>
        <dbReference type="Proteomes" id="UP000053144"/>
    </source>
</evidence>
<keyword evidence="1" id="KW-1133">Transmembrane helix</keyword>
<protein>
    <submittedName>
        <fullName evidence="2">Uncharacterized protein</fullName>
    </submittedName>
</protein>
<dbReference type="GO" id="GO:0003677">
    <property type="term" value="F:DNA binding"/>
    <property type="evidence" value="ECO:0007669"/>
    <property type="project" value="TreeGrafter"/>
</dbReference>
<dbReference type="GO" id="GO:0017053">
    <property type="term" value="C:transcription repressor complex"/>
    <property type="evidence" value="ECO:0007669"/>
    <property type="project" value="InterPro"/>
</dbReference>
<gene>
    <name evidence="2" type="ORF">LR48_Vigan03g076600</name>
</gene>
<dbReference type="GO" id="GO:0051726">
    <property type="term" value="P:regulation of cell cycle"/>
    <property type="evidence" value="ECO:0007669"/>
    <property type="project" value="TreeGrafter"/>
</dbReference>
<keyword evidence="1" id="KW-0812">Transmembrane</keyword>
<dbReference type="AlphaFoldDB" id="A0A0L9U4R0"/>
<feature type="transmembrane region" description="Helical" evidence="1">
    <location>
        <begin position="24"/>
        <end position="52"/>
    </location>
</feature>
<evidence type="ECO:0000256" key="1">
    <source>
        <dbReference type="SAM" id="Phobius"/>
    </source>
</evidence>
<accession>A0A0L9U4R0</accession>
<dbReference type="InterPro" id="IPR010561">
    <property type="entry name" value="LIN-9/ALY1"/>
</dbReference>